<dbReference type="EMBL" id="JACHGF010000001">
    <property type="protein sequence ID" value="MBB5282417.1"/>
    <property type="molecule type" value="Genomic_DNA"/>
</dbReference>
<accession>A0A840TKT8</accession>
<reference evidence="2 3" key="1">
    <citation type="submission" date="2020-08" db="EMBL/GenBank/DDBJ databases">
        <title>Genomic Encyclopedia of Type Strains, Phase IV (KMG-IV): sequencing the most valuable type-strain genomes for metagenomic binning, comparative biology and taxonomic classification.</title>
        <authorList>
            <person name="Goeker M."/>
        </authorList>
    </citation>
    <scope>NUCLEOTIDE SEQUENCE [LARGE SCALE GENOMIC DNA]</scope>
    <source>
        <strain evidence="2 3">DSM 105074</strain>
    </source>
</reference>
<gene>
    <name evidence="2" type="ORF">HNQ92_000538</name>
</gene>
<protein>
    <submittedName>
        <fullName evidence="2">Transcription elongation GreA/GreB family factor</fullName>
    </submittedName>
</protein>
<organism evidence="2 3">
    <name type="scientific">Rhabdobacter roseus</name>
    <dbReference type="NCBI Taxonomy" id="1655419"/>
    <lineage>
        <taxon>Bacteria</taxon>
        <taxon>Pseudomonadati</taxon>
        <taxon>Bacteroidota</taxon>
        <taxon>Cytophagia</taxon>
        <taxon>Cytophagales</taxon>
        <taxon>Cytophagaceae</taxon>
        <taxon>Rhabdobacter</taxon>
    </lineage>
</organism>
<dbReference type="AlphaFoldDB" id="A0A840TKT8"/>
<feature type="coiled-coil region" evidence="1">
    <location>
        <begin position="15"/>
        <end position="72"/>
    </location>
</feature>
<dbReference type="RefSeq" id="WP_184170527.1">
    <property type="nucleotide sequence ID" value="NZ_JACHGF010000001.1"/>
</dbReference>
<keyword evidence="1" id="KW-0175">Coiled coil</keyword>
<dbReference type="Proteomes" id="UP000557307">
    <property type="component" value="Unassembled WGS sequence"/>
</dbReference>
<sequence length="151" mass="16922">MTLIERKPQIVEACKARLNDSLAVIQEDLRRLRDAAAHNADENMSESYDSNQQEMLNDISDLESHLNFLEESAALFNRIDFSNGHETVQPGAVVLTDRLQFLVGVSGEFESDGEKFQGISASAPIYAEMKGKQAGDTFSMNDIKYKIKEVY</sequence>
<evidence type="ECO:0000313" key="3">
    <source>
        <dbReference type="Proteomes" id="UP000557307"/>
    </source>
</evidence>
<evidence type="ECO:0000256" key="1">
    <source>
        <dbReference type="SAM" id="Coils"/>
    </source>
</evidence>
<evidence type="ECO:0000313" key="2">
    <source>
        <dbReference type="EMBL" id="MBB5282417.1"/>
    </source>
</evidence>
<name>A0A840TKT8_9BACT</name>
<proteinExistence type="predicted"/>
<comment type="caution">
    <text evidence="2">The sequence shown here is derived from an EMBL/GenBank/DDBJ whole genome shotgun (WGS) entry which is preliminary data.</text>
</comment>
<keyword evidence="3" id="KW-1185">Reference proteome</keyword>